<keyword evidence="7 16" id="KW-0285">Flavoprotein</keyword>
<keyword evidence="11 16" id="KW-0573">Peptidoglycan synthesis</keyword>
<dbReference type="UniPathway" id="UPA00219"/>
<dbReference type="InterPro" id="IPR016167">
    <property type="entry name" value="FAD-bd_PCMH_sub1"/>
</dbReference>
<dbReference type="InterPro" id="IPR011601">
    <property type="entry name" value="MurB_C"/>
</dbReference>
<dbReference type="InterPro" id="IPR016166">
    <property type="entry name" value="FAD-bd_PCMH"/>
</dbReference>
<comment type="catalytic activity">
    <reaction evidence="15 16">
        <text>UDP-N-acetyl-alpha-D-muramate + NADP(+) = UDP-N-acetyl-3-O-(1-carboxyvinyl)-alpha-D-glucosamine + NADPH + H(+)</text>
        <dbReference type="Rhea" id="RHEA:12248"/>
        <dbReference type="ChEBI" id="CHEBI:15378"/>
        <dbReference type="ChEBI" id="CHEBI:57783"/>
        <dbReference type="ChEBI" id="CHEBI:58349"/>
        <dbReference type="ChEBI" id="CHEBI:68483"/>
        <dbReference type="ChEBI" id="CHEBI:70757"/>
        <dbReference type="EC" id="1.3.1.98"/>
    </reaction>
</comment>
<dbReference type="Gene3D" id="3.30.465.10">
    <property type="match status" value="1"/>
</dbReference>
<dbReference type="InterPro" id="IPR003170">
    <property type="entry name" value="MurB"/>
</dbReference>
<comment type="similarity">
    <text evidence="16">Belongs to the MurB family.</text>
</comment>
<dbReference type="GO" id="GO:0071555">
    <property type="term" value="P:cell wall organization"/>
    <property type="evidence" value="ECO:0007669"/>
    <property type="project" value="UniProtKB-KW"/>
</dbReference>
<evidence type="ECO:0000256" key="4">
    <source>
        <dbReference type="ARBA" id="ARBA00004752"/>
    </source>
</evidence>
<evidence type="ECO:0000256" key="1">
    <source>
        <dbReference type="ARBA" id="ARBA00001974"/>
    </source>
</evidence>
<dbReference type="GO" id="GO:0051301">
    <property type="term" value="P:cell division"/>
    <property type="evidence" value="ECO:0007669"/>
    <property type="project" value="UniProtKB-KW"/>
</dbReference>
<comment type="cofactor">
    <cofactor evidence="1 16">
        <name>FAD</name>
        <dbReference type="ChEBI" id="CHEBI:57692"/>
    </cofactor>
</comment>
<dbReference type="Pfam" id="PF02873">
    <property type="entry name" value="MurB_C"/>
    <property type="match status" value="1"/>
</dbReference>
<dbReference type="Gene3D" id="3.90.78.10">
    <property type="entry name" value="UDP-N-acetylenolpyruvoylglucosamine reductase, C-terminal domain"/>
    <property type="match status" value="1"/>
</dbReference>
<feature type="active site" description="Proton donor" evidence="16">
    <location>
        <position position="255"/>
    </location>
</feature>
<accession>A0A136KJ57</accession>
<evidence type="ECO:0000256" key="8">
    <source>
        <dbReference type="ARBA" id="ARBA00022827"/>
    </source>
</evidence>
<dbReference type="Proteomes" id="UP000070449">
    <property type="component" value="Unassembled WGS sequence"/>
</dbReference>
<keyword evidence="10 16" id="KW-0133">Cell shape</keyword>
<evidence type="ECO:0000256" key="9">
    <source>
        <dbReference type="ARBA" id="ARBA00022857"/>
    </source>
</evidence>
<evidence type="ECO:0000256" key="5">
    <source>
        <dbReference type="ARBA" id="ARBA00022490"/>
    </source>
</evidence>
<keyword evidence="6 16" id="KW-0132">Cell division</keyword>
<comment type="caution">
    <text evidence="18">The sequence shown here is derived from an EMBL/GenBank/DDBJ whole genome shotgun (WGS) entry which is preliminary data.</text>
</comment>
<reference evidence="18 19" key="1">
    <citation type="submission" date="2015-02" db="EMBL/GenBank/DDBJ databases">
        <title>Improved understanding of the partial-nitritation anammox process through 23 genomes representing the majority of the microbial community.</title>
        <authorList>
            <person name="Speth D.R."/>
            <person name="In T Zandt M."/>
            <person name="Guerrero Cruz S."/>
            <person name="Jetten M.S."/>
            <person name="Dutilh B.E."/>
        </authorList>
    </citation>
    <scope>NUCLEOTIDE SEQUENCE [LARGE SCALE GENOMIC DNA]</scope>
    <source>
        <strain evidence="18">OLB21</strain>
    </source>
</reference>
<evidence type="ECO:0000256" key="10">
    <source>
        <dbReference type="ARBA" id="ARBA00022960"/>
    </source>
</evidence>
<evidence type="ECO:0000256" key="2">
    <source>
        <dbReference type="ARBA" id="ARBA00003921"/>
    </source>
</evidence>
<dbReference type="SUPFAM" id="SSF56194">
    <property type="entry name" value="Uridine diphospho-N-Acetylenolpyruvylglucosamine reductase, MurB, C-terminal domain"/>
    <property type="match status" value="1"/>
</dbReference>
<keyword evidence="12 16" id="KW-0560">Oxidoreductase</keyword>
<keyword evidence="8 16" id="KW-0274">FAD</keyword>
<dbReference type="EC" id="1.3.1.98" evidence="16"/>
<dbReference type="Pfam" id="PF01565">
    <property type="entry name" value="FAD_binding_4"/>
    <property type="match status" value="1"/>
</dbReference>
<evidence type="ECO:0000259" key="17">
    <source>
        <dbReference type="PROSITE" id="PS51387"/>
    </source>
</evidence>
<evidence type="ECO:0000256" key="7">
    <source>
        <dbReference type="ARBA" id="ARBA00022630"/>
    </source>
</evidence>
<comment type="function">
    <text evidence="2 16">Cell wall formation.</text>
</comment>
<dbReference type="GO" id="GO:0071949">
    <property type="term" value="F:FAD binding"/>
    <property type="evidence" value="ECO:0007669"/>
    <property type="project" value="InterPro"/>
</dbReference>
<dbReference type="PANTHER" id="PTHR21071">
    <property type="entry name" value="UDP-N-ACETYLENOLPYRUVOYLGLUCOSAMINE REDUCTASE"/>
    <property type="match status" value="1"/>
</dbReference>
<dbReference type="SUPFAM" id="SSF56176">
    <property type="entry name" value="FAD-binding/transporter-associated domain-like"/>
    <property type="match status" value="2"/>
</dbReference>
<dbReference type="InterPro" id="IPR036635">
    <property type="entry name" value="MurB_C_sf"/>
</dbReference>
<evidence type="ECO:0000256" key="3">
    <source>
        <dbReference type="ARBA" id="ARBA00004496"/>
    </source>
</evidence>
<keyword evidence="14 16" id="KW-0961">Cell wall biogenesis/degradation</keyword>
<name>A0A136KJ57_9BACT</name>
<dbReference type="PATRIC" id="fig|1617427.3.peg.508"/>
<dbReference type="GO" id="GO:0005829">
    <property type="term" value="C:cytosol"/>
    <property type="evidence" value="ECO:0007669"/>
    <property type="project" value="TreeGrafter"/>
</dbReference>
<evidence type="ECO:0000256" key="6">
    <source>
        <dbReference type="ARBA" id="ARBA00022618"/>
    </source>
</evidence>
<dbReference type="InterPro" id="IPR036318">
    <property type="entry name" value="FAD-bd_PCMH-like_sf"/>
</dbReference>
<feature type="domain" description="FAD-binding PCMH-type" evidence="17">
    <location>
        <begin position="28"/>
        <end position="231"/>
    </location>
</feature>
<dbReference type="GO" id="GO:0009252">
    <property type="term" value="P:peptidoglycan biosynthetic process"/>
    <property type="evidence" value="ECO:0007669"/>
    <property type="project" value="UniProtKB-UniRule"/>
</dbReference>
<comment type="subcellular location">
    <subcellularLocation>
        <location evidence="3 16">Cytoplasm</location>
    </subcellularLocation>
</comment>
<evidence type="ECO:0000313" key="18">
    <source>
        <dbReference type="EMBL" id="KXK09439.1"/>
    </source>
</evidence>
<keyword evidence="13 16" id="KW-0131">Cell cycle</keyword>
<dbReference type="AlphaFoldDB" id="A0A136KJ57"/>
<keyword evidence="5 16" id="KW-0963">Cytoplasm</keyword>
<organism evidence="18 19">
    <name type="scientific">candidate division WS6 bacterium OLB21</name>
    <dbReference type="NCBI Taxonomy" id="1617427"/>
    <lineage>
        <taxon>Bacteria</taxon>
        <taxon>Candidatus Dojkabacteria</taxon>
    </lineage>
</organism>
<evidence type="ECO:0000256" key="16">
    <source>
        <dbReference type="HAMAP-Rule" id="MF_00037"/>
    </source>
</evidence>
<evidence type="ECO:0000313" key="19">
    <source>
        <dbReference type="Proteomes" id="UP000070449"/>
    </source>
</evidence>
<gene>
    <name evidence="16 18" type="primary">murB</name>
    <name evidence="18" type="ORF">UZ20_WS6002000488</name>
</gene>
<dbReference type="Gene3D" id="3.30.43.10">
    <property type="entry name" value="Uridine Diphospho-n-acetylenolpyruvylglucosamine Reductase, domain 2"/>
    <property type="match status" value="1"/>
</dbReference>
<dbReference type="PROSITE" id="PS51387">
    <property type="entry name" value="FAD_PCMH"/>
    <property type="match status" value="1"/>
</dbReference>
<evidence type="ECO:0000256" key="13">
    <source>
        <dbReference type="ARBA" id="ARBA00023306"/>
    </source>
</evidence>
<dbReference type="STRING" id="1617427.UZ20_WS6002000488"/>
<proteinExistence type="inferred from homology"/>
<dbReference type="GO" id="GO:0008360">
    <property type="term" value="P:regulation of cell shape"/>
    <property type="evidence" value="ECO:0007669"/>
    <property type="project" value="UniProtKB-KW"/>
</dbReference>
<dbReference type="GO" id="GO:0008762">
    <property type="term" value="F:UDP-N-acetylmuramate dehydrogenase activity"/>
    <property type="evidence" value="ECO:0007669"/>
    <property type="project" value="UniProtKB-UniRule"/>
</dbReference>
<comment type="caution">
    <text evidence="16">Lacks conserved residue(s) required for the propagation of feature annotation.</text>
</comment>
<comment type="pathway">
    <text evidence="4 16">Cell wall biogenesis; peptidoglycan biosynthesis.</text>
</comment>
<sequence length="351" mass="39161">MTSNSFEKEIKPLELKKDYPLAKHTTWKVGGPAEYFVEVKTKQDLIKSIIAARKADIAVTIIGWGSNILVSDKGIKGLVIKNSYSEINILEECSYSPDKTNYARLKQVDSSQYYSFTDIDYIEETSVARKVNISSGTPLPLTINTLIRQGITGLQWFSGIPGTIGGAVYNNIHGGSHFIAEFVSRVEVLDENNNLTWIDKEQLDFAYDYSIFQTNTNYIVSVEFCFPIGDKDKALAASTEWARKKSLQPSNSAGCTYQNITETEQEKLGLESNSWGYIIDKILGLKGKQIGQAKISDKHAAFIETYPGATSEDVIKVMELIASTSKEKLGIIPHPEIFFLGFNDDELKHIK</sequence>
<dbReference type="EMBL" id="JYPD01000017">
    <property type="protein sequence ID" value="KXK09439.1"/>
    <property type="molecule type" value="Genomic_DNA"/>
</dbReference>
<evidence type="ECO:0000256" key="14">
    <source>
        <dbReference type="ARBA" id="ARBA00023316"/>
    </source>
</evidence>
<protein>
    <recommendedName>
        <fullName evidence="16">UDP-N-acetylenolpyruvoylglucosamine reductase</fullName>
        <ecNumber evidence="16">1.3.1.98</ecNumber>
    </recommendedName>
    <alternativeName>
        <fullName evidence="16">UDP-N-acetylmuramate dehydrogenase</fullName>
    </alternativeName>
</protein>
<keyword evidence="9 16" id="KW-0521">NADP</keyword>
<dbReference type="HAMAP" id="MF_00037">
    <property type="entry name" value="MurB"/>
    <property type="match status" value="1"/>
</dbReference>
<evidence type="ECO:0000256" key="12">
    <source>
        <dbReference type="ARBA" id="ARBA00023002"/>
    </source>
</evidence>
<dbReference type="InterPro" id="IPR006094">
    <property type="entry name" value="Oxid_FAD_bind_N"/>
</dbReference>
<feature type="active site" evidence="16">
    <location>
        <position position="336"/>
    </location>
</feature>
<dbReference type="PANTHER" id="PTHR21071:SF4">
    <property type="entry name" value="UDP-N-ACETYLENOLPYRUVOYLGLUCOSAMINE REDUCTASE"/>
    <property type="match status" value="1"/>
</dbReference>
<evidence type="ECO:0000256" key="15">
    <source>
        <dbReference type="ARBA" id="ARBA00048914"/>
    </source>
</evidence>
<dbReference type="InterPro" id="IPR016169">
    <property type="entry name" value="FAD-bd_PCMH_sub2"/>
</dbReference>
<evidence type="ECO:0000256" key="11">
    <source>
        <dbReference type="ARBA" id="ARBA00022984"/>
    </source>
</evidence>